<evidence type="ECO:0000313" key="2">
    <source>
        <dbReference type="Proteomes" id="UP000012046"/>
    </source>
</evidence>
<protein>
    <submittedName>
        <fullName evidence="1">Type IV pilus modification protein PilV</fullName>
    </submittedName>
</protein>
<dbReference type="AlphaFoldDB" id="H3ZDF8"/>
<comment type="caution">
    <text evidence="1">The sequence shown here is derived from an EMBL/GenBank/DDBJ whole genome shotgun (WGS) entry which is preliminary data.</text>
</comment>
<evidence type="ECO:0000313" key="1">
    <source>
        <dbReference type="EMBL" id="EHR41332.1"/>
    </source>
</evidence>
<dbReference type="Proteomes" id="UP000012046">
    <property type="component" value="Unassembled WGS sequence"/>
</dbReference>
<keyword evidence="2" id="KW-1185">Reference proteome</keyword>
<proteinExistence type="predicted"/>
<gene>
    <name evidence="1" type="ORF">AJE_06916</name>
</gene>
<sequence length="140" mass="15706">MRKSLSGFSLLEALIALFVLSFGLIALASLQLKSLQYSQSSFQRNLALQQANDLHERLWASACHLNELDFSGCANNEICKQWVTEHSSSLPEWAGSLQKTSAADVNPIAYNIRINWRDTKLDATESFDFQVLLPLVQCDE</sequence>
<reference evidence="1 2" key="1">
    <citation type="journal article" date="2012" name="J. Bacteriol.">
        <title>Genome Sequence of Extracellular-Protease-Producing Alishewanella jeotgali Isolated from Traditional Korean Fermented Seafood.</title>
        <authorList>
            <person name="Jung J."/>
            <person name="Chun J."/>
            <person name="Park W."/>
        </authorList>
    </citation>
    <scope>NUCLEOTIDE SEQUENCE [LARGE SCALE GENOMIC DNA]</scope>
    <source>
        <strain evidence="1 2">KCTC 22429</strain>
    </source>
</reference>
<organism evidence="1 2">
    <name type="scientific">Alishewanella jeotgali KCTC 22429</name>
    <dbReference type="NCBI Taxonomy" id="1129374"/>
    <lineage>
        <taxon>Bacteria</taxon>
        <taxon>Pseudomonadati</taxon>
        <taxon>Pseudomonadota</taxon>
        <taxon>Gammaproteobacteria</taxon>
        <taxon>Alteromonadales</taxon>
        <taxon>Alteromonadaceae</taxon>
        <taxon>Alishewanella</taxon>
    </lineage>
</organism>
<dbReference type="eggNOG" id="COG4967">
    <property type="taxonomic scope" value="Bacteria"/>
</dbReference>
<dbReference type="Pfam" id="PF07963">
    <property type="entry name" value="N_methyl"/>
    <property type="match status" value="1"/>
</dbReference>
<accession>H3ZDF8</accession>
<dbReference type="PATRIC" id="fig|1129374.4.peg.1381"/>
<name>H3ZDF8_9ALTE</name>
<dbReference type="NCBIfam" id="TIGR02523">
    <property type="entry name" value="type_IV_pilV"/>
    <property type="match status" value="1"/>
</dbReference>
<dbReference type="RefSeq" id="WP_008950256.1">
    <property type="nucleotide sequence ID" value="NZ_AHTH01000017.1"/>
</dbReference>
<dbReference type="InterPro" id="IPR012902">
    <property type="entry name" value="N_methyl_site"/>
</dbReference>
<dbReference type="PROSITE" id="PS00409">
    <property type="entry name" value="PROKAR_NTER_METHYL"/>
    <property type="match status" value="1"/>
</dbReference>
<dbReference type="STRING" id="1129374.AJE_06916"/>
<dbReference type="InterPro" id="IPR013362">
    <property type="entry name" value="Pilus_4_PilV"/>
</dbReference>
<dbReference type="EMBL" id="AHTH01000017">
    <property type="protein sequence ID" value="EHR41332.1"/>
    <property type="molecule type" value="Genomic_DNA"/>
</dbReference>